<reference evidence="12" key="1">
    <citation type="submission" date="2018-02" db="EMBL/GenBank/DDBJ databases">
        <authorList>
            <person name="Clavel T."/>
            <person name="Strowig T."/>
        </authorList>
    </citation>
    <scope>NUCLEOTIDE SEQUENCE [LARGE SCALE GENOMIC DNA]</scope>
    <source>
        <strain evidence="12">DSM 100764</strain>
    </source>
</reference>
<dbReference type="GO" id="GO:0034707">
    <property type="term" value="C:chloride channel complex"/>
    <property type="evidence" value="ECO:0007669"/>
    <property type="project" value="UniProtKB-KW"/>
</dbReference>
<evidence type="ECO:0000256" key="7">
    <source>
        <dbReference type="ARBA" id="ARBA00023173"/>
    </source>
</evidence>
<feature type="transmembrane region" description="Helical" evidence="10">
    <location>
        <begin position="410"/>
        <end position="429"/>
    </location>
</feature>
<keyword evidence="5" id="KW-0406">Ion transport</keyword>
<evidence type="ECO:0000256" key="9">
    <source>
        <dbReference type="ARBA" id="ARBA00023303"/>
    </source>
</evidence>
<feature type="transmembrane region" description="Helical" evidence="10">
    <location>
        <begin position="104"/>
        <end position="124"/>
    </location>
</feature>
<evidence type="ECO:0000313" key="12">
    <source>
        <dbReference type="Proteomes" id="UP000244925"/>
    </source>
</evidence>
<comment type="caution">
    <text evidence="11">The sequence shown here is derived from an EMBL/GenBank/DDBJ whole genome shotgun (WGS) entry which is preliminary data.</text>
</comment>
<keyword evidence="3 10" id="KW-0812">Transmembrane</keyword>
<feature type="transmembrane region" description="Helical" evidence="10">
    <location>
        <begin position="158"/>
        <end position="183"/>
    </location>
</feature>
<keyword evidence="2" id="KW-0813">Transport</keyword>
<keyword evidence="6 10" id="KW-0472">Membrane</keyword>
<sequence>MISHTPPGFVRWVKARISPTPLIFILAFITGLGAGACAYALKEMIRHISKWLTAGLDSSWPDWMLVALPVAGIVLTGIFVRYILRHDITHGVSRIIGRLRNKDYTMRTSSIWSPMIASTITLGFGGSAGAEGPIAYVGAGIGSNLARWMQLTPDQMKILLGCGAAAGIAGIFKSPVGGFLFTLEVLRMELVTISVMGVLTATITAATTAYMLSGFTPDIAFAPASSFDPAMTGWFLALGVFIGLYALYYSSMMTVMQRLYNSISNPWLRNLSGGLILAVALMMFPALYGEGYTVITSLLAGDASPLLKGSVLQSGGMPMALTAAAALIVAIKTFATSASNSAGGVAGDFAPTLFAGAVGGLLFASLVRIVTGVELPAGQMVYAGMAGMMAGAVRAPLMALFLTVEMTGRYEFFFPLLVATAVSFGIVRLRNLRSFIIA</sequence>
<dbReference type="CDD" id="cd00400">
    <property type="entry name" value="Voltage_gated_ClC"/>
    <property type="match status" value="1"/>
</dbReference>
<feature type="transmembrane region" description="Helical" evidence="10">
    <location>
        <begin position="271"/>
        <end position="288"/>
    </location>
</feature>
<organism evidence="11 12">
    <name type="scientific">Paramuribaculum intestinale</name>
    <dbReference type="NCBI Taxonomy" id="2094151"/>
    <lineage>
        <taxon>Bacteria</taxon>
        <taxon>Pseudomonadati</taxon>
        <taxon>Bacteroidota</taxon>
        <taxon>Bacteroidia</taxon>
        <taxon>Bacteroidales</taxon>
        <taxon>Muribaculaceae</taxon>
        <taxon>Paramuribaculum</taxon>
    </lineage>
</organism>
<gene>
    <name evidence="11" type="ORF">C5O25_04590</name>
</gene>
<dbReference type="InterPro" id="IPR050368">
    <property type="entry name" value="ClC-type_chloride_channel"/>
</dbReference>
<evidence type="ECO:0000256" key="4">
    <source>
        <dbReference type="ARBA" id="ARBA00022989"/>
    </source>
</evidence>
<proteinExistence type="predicted"/>
<dbReference type="GO" id="GO:0005254">
    <property type="term" value="F:chloride channel activity"/>
    <property type="evidence" value="ECO:0007669"/>
    <property type="project" value="UniProtKB-KW"/>
</dbReference>
<dbReference type="EMBL" id="PUBV01000006">
    <property type="protein sequence ID" value="PWB08450.1"/>
    <property type="molecule type" value="Genomic_DNA"/>
</dbReference>
<dbReference type="RefSeq" id="WP_107035553.1">
    <property type="nucleotide sequence ID" value="NZ_CAONGC010000001.1"/>
</dbReference>
<keyword evidence="8" id="KW-0868">Chloride</keyword>
<dbReference type="GeneID" id="93423301"/>
<evidence type="ECO:0000256" key="6">
    <source>
        <dbReference type="ARBA" id="ARBA00023136"/>
    </source>
</evidence>
<dbReference type="Pfam" id="PF00654">
    <property type="entry name" value="Voltage_CLC"/>
    <property type="match status" value="1"/>
</dbReference>
<evidence type="ECO:0000313" key="11">
    <source>
        <dbReference type="EMBL" id="PWB08450.1"/>
    </source>
</evidence>
<feature type="transmembrane region" description="Helical" evidence="10">
    <location>
        <begin position="349"/>
        <end position="370"/>
    </location>
</feature>
<evidence type="ECO:0000256" key="1">
    <source>
        <dbReference type="ARBA" id="ARBA00004141"/>
    </source>
</evidence>
<name>A0A2V1IYB5_9BACT</name>
<keyword evidence="12" id="KW-1185">Reference proteome</keyword>
<evidence type="ECO:0000256" key="3">
    <source>
        <dbReference type="ARBA" id="ARBA00022692"/>
    </source>
</evidence>
<dbReference type="PRINTS" id="PR00762">
    <property type="entry name" value="CLCHANNEL"/>
</dbReference>
<evidence type="ECO:0000256" key="2">
    <source>
        <dbReference type="ARBA" id="ARBA00022448"/>
    </source>
</evidence>
<feature type="transmembrane region" description="Helical" evidence="10">
    <location>
        <begin position="21"/>
        <end position="41"/>
    </location>
</feature>
<feature type="transmembrane region" description="Helical" evidence="10">
    <location>
        <begin position="232"/>
        <end position="250"/>
    </location>
</feature>
<dbReference type="Proteomes" id="UP000244925">
    <property type="component" value="Unassembled WGS sequence"/>
</dbReference>
<dbReference type="PANTHER" id="PTHR43427:SF6">
    <property type="entry name" value="CHLORIDE CHANNEL PROTEIN CLC-E"/>
    <property type="match status" value="1"/>
</dbReference>
<feature type="transmembrane region" description="Helical" evidence="10">
    <location>
        <begin position="190"/>
        <end position="212"/>
    </location>
</feature>
<dbReference type="SUPFAM" id="SSF81340">
    <property type="entry name" value="Clc chloride channel"/>
    <property type="match status" value="1"/>
</dbReference>
<accession>A0A2V1IYB5</accession>
<dbReference type="Gene3D" id="1.10.3080.10">
    <property type="entry name" value="Clc chloride channel"/>
    <property type="match status" value="1"/>
</dbReference>
<keyword evidence="4 10" id="KW-1133">Transmembrane helix</keyword>
<comment type="subcellular location">
    <subcellularLocation>
        <location evidence="1">Membrane</location>
        <topology evidence="1">Multi-pass membrane protein</topology>
    </subcellularLocation>
</comment>
<evidence type="ECO:0000256" key="8">
    <source>
        <dbReference type="ARBA" id="ARBA00023214"/>
    </source>
</evidence>
<protein>
    <submittedName>
        <fullName evidence="11">Chloride channel protein</fullName>
    </submittedName>
</protein>
<dbReference type="InterPro" id="IPR014743">
    <property type="entry name" value="Cl-channel_core"/>
</dbReference>
<feature type="transmembrane region" description="Helical" evidence="10">
    <location>
        <begin position="382"/>
        <end position="404"/>
    </location>
</feature>
<dbReference type="PANTHER" id="PTHR43427">
    <property type="entry name" value="CHLORIDE CHANNEL PROTEIN CLC-E"/>
    <property type="match status" value="1"/>
</dbReference>
<evidence type="ECO:0000256" key="10">
    <source>
        <dbReference type="SAM" id="Phobius"/>
    </source>
</evidence>
<evidence type="ECO:0000256" key="5">
    <source>
        <dbReference type="ARBA" id="ARBA00023065"/>
    </source>
</evidence>
<keyword evidence="9" id="KW-0407">Ion channel</keyword>
<dbReference type="AlphaFoldDB" id="A0A2V1IYB5"/>
<keyword evidence="7" id="KW-0869">Chloride channel</keyword>
<dbReference type="InterPro" id="IPR001807">
    <property type="entry name" value="ClC"/>
</dbReference>
<feature type="transmembrane region" description="Helical" evidence="10">
    <location>
        <begin position="63"/>
        <end position="84"/>
    </location>
</feature>